<keyword evidence="6 12" id="KW-0274">FAD</keyword>
<organism evidence="14 15">
    <name type="scientific">Gryllus longicercus</name>
    <dbReference type="NCBI Taxonomy" id="2509291"/>
    <lineage>
        <taxon>Eukaryota</taxon>
        <taxon>Metazoa</taxon>
        <taxon>Ecdysozoa</taxon>
        <taxon>Arthropoda</taxon>
        <taxon>Hexapoda</taxon>
        <taxon>Insecta</taxon>
        <taxon>Pterygota</taxon>
        <taxon>Neoptera</taxon>
        <taxon>Polyneoptera</taxon>
        <taxon>Orthoptera</taxon>
        <taxon>Ensifera</taxon>
        <taxon>Gryllidea</taxon>
        <taxon>Grylloidea</taxon>
        <taxon>Gryllidae</taxon>
        <taxon>Gryllinae</taxon>
        <taxon>Gryllus</taxon>
    </lineage>
</organism>
<dbReference type="NCBIfam" id="TIGR01988">
    <property type="entry name" value="Ubi-OHases"/>
    <property type="match status" value="1"/>
</dbReference>
<evidence type="ECO:0000256" key="10">
    <source>
        <dbReference type="ARBA" id="ARBA00023128"/>
    </source>
</evidence>
<comment type="catalytic activity">
    <reaction evidence="12">
        <text>a 2-methoxy-6-(all-trans-polyprenyl)phenol + 2 reduced [2Fe-2S]-[ferredoxin] + O2 + 2 H(+) = a 2-methoxy-6-(all-trans-polyprenyl)benzene-1,4-diol + 2 oxidized [2Fe-2S]-[ferredoxin] + H2O</text>
        <dbReference type="Rhea" id="RHEA:81183"/>
        <dbReference type="Rhea" id="RHEA-COMP:9551"/>
        <dbReference type="Rhea" id="RHEA-COMP:10000"/>
        <dbReference type="Rhea" id="RHEA-COMP:10001"/>
        <dbReference type="Rhea" id="RHEA-COMP:10858"/>
        <dbReference type="ChEBI" id="CHEBI:15377"/>
        <dbReference type="ChEBI" id="CHEBI:15378"/>
        <dbReference type="ChEBI" id="CHEBI:15379"/>
        <dbReference type="ChEBI" id="CHEBI:33737"/>
        <dbReference type="ChEBI" id="CHEBI:33738"/>
        <dbReference type="ChEBI" id="CHEBI:62731"/>
        <dbReference type="ChEBI" id="CHEBI:84166"/>
        <dbReference type="EC" id="1.14.15.46"/>
    </reaction>
</comment>
<dbReference type="FunFam" id="3.50.50.60:FF:000086">
    <property type="entry name" value="Ubiquinone biosynthesis monooxygenase COQ6, mitochondrial"/>
    <property type="match status" value="1"/>
</dbReference>
<dbReference type="GO" id="GO:0106364">
    <property type="term" value="F:4-hydroxy-3-all-trans-polyprenylbenzoate oxygenase activity"/>
    <property type="evidence" value="ECO:0007669"/>
    <property type="project" value="UniProtKB-EC"/>
</dbReference>
<evidence type="ECO:0000256" key="2">
    <source>
        <dbReference type="ARBA" id="ARBA00005349"/>
    </source>
</evidence>
<dbReference type="EMBL" id="JAZDUA010000133">
    <property type="protein sequence ID" value="KAK7866923.1"/>
    <property type="molecule type" value="Genomic_DNA"/>
</dbReference>
<dbReference type="FunFam" id="3.50.50.60:FF:000021">
    <property type="entry name" value="Ubiquinone biosynthesis monooxygenase COQ6"/>
    <property type="match status" value="1"/>
</dbReference>
<evidence type="ECO:0000256" key="1">
    <source>
        <dbReference type="ARBA" id="ARBA00001974"/>
    </source>
</evidence>
<dbReference type="SUPFAM" id="SSF51905">
    <property type="entry name" value="FAD/NAD(P)-binding domain"/>
    <property type="match status" value="1"/>
</dbReference>
<name>A0AAN9Z3L9_9ORTH</name>
<evidence type="ECO:0000256" key="12">
    <source>
        <dbReference type="HAMAP-Rule" id="MF_03193"/>
    </source>
</evidence>
<dbReference type="PANTHER" id="PTHR43876">
    <property type="entry name" value="UBIQUINONE BIOSYNTHESIS MONOOXYGENASE COQ6, MITOCHONDRIAL"/>
    <property type="match status" value="1"/>
</dbReference>
<evidence type="ECO:0000259" key="13">
    <source>
        <dbReference type="Pfam" id="PF01494"/>
    </source>
</evidence>
<keyword evidence="9 12" id="KW-0503">Monooxygenase</keyword>
<comment type="function">
    <text evidence="12">FAD-dependent monooxygenase required for two non-consecutive steps during ubiquinone biosynthesis. Required for the C5-ring hydroxylation during ubiquinone biosynthesis by catalyzing the hydroxylation of 4-hydroxy-3-(all-trans-polyprenyl)benzoic acid to 3,4-dihydroxy-5-(all-trans-polyprenyl)benzoic acid. Also acts downstream of coq4, for the C1-hydroxylation during ubiquinone biosynthesis by catalyzing the hydroxylation of 2-methoxy-6-(all-trans-polyprenyl)phenol to 2-methoxy-6-(all-trans-polyprenyl)benzene-1,4-diol. The electrons required for the hydroxylation reaction are funneled indirectly to coq6 from NADPH via a ferredoxin/ferredoxin reductase system.</text>
</comment>
<comment type="catalytic activity">
    <reaction evidence="12">
        <text>a 4-hydroxy-3-(all-trans-polyprenyl)benzoate + 2 reduced [2Fe-2S]-[ferredoxin] + O2 + 2 H(+) = a 3,4-dihydroxy-5-(all-trans-polyprenyl)benzoate + 2 oxidized [2Fe-2S]-[ferredoxin] + H2O</text>
        <dbReference type="Rhea" id="RHEA:81195"/>
        <dbReference type="Rhea" id="RHEA-COMP:9514"/>
        <dbReference type="Rhea" id="RHEA-COMP:10000"/>
        <dbReference type="Rhea" id="RHEA-COMP:10001"/>
        <dbReference type="Rhea" id="RHEA-COMP:10930"/>
        <dbReference type="ChEBI" id="CHEBI:15377"/>
        <dbReference type="ChEBI" id="CHEBI:15378"/>
        <dbReference type="ChEBI" id="CHEBI:15379"/>
        <dbReference type="ChEBI" id="CHEBI:33737"/>
        <dbReference type="ChEBI" id="CHEBI:33738"/>
        <dbReference type="ChEBI" id="CHEBI:64694"/>
        <dbReference type="ChEBI" id="CHEBI:78396"/>
        <dbReference type="EC" id="1.14.15.45"/>
    </reaction>
</comment>
<keyword evidence="4 12" id="KW-0831">Ubiquinone biosynthesis</keyword>
<comment type="similarity">
    <text evidence="2 12">Belongs to the UbiH/COQ6 family.</text>
</comment>
<accession>A0AAN9Z3L9</accession>
<dbReference type="NCBIfam" id="TIGR01989">
    <property type="entry name" value="COQ6"/>
    <property type="match status" value="1"/>
</dbReference>
<dbReference type="GO" id="GO:0120538">
    <property type="term" value="F:2-methoxy-6-polyprenolphenol 4-hydroxylase activity"/>
    <property type="evidence" value="ECO:0007669"/>
    <property type="project" value="UniProtKB-EC"/>
</dbReference>
<comment type="cofactor">
    <cofactor evidence="1 12">
        <name>FAD</name>
        <dbReference type="ChEBI" id="CHEBI:57692"/>
    </cofactor>
</comment>
<reference evidence="14 15" key="1">
    <citation type="submission" date="2024-03" db="EMBL/GenBank/DDBJ databases">
        <title>The genome assembly and annotation of the cricket Gryllus longicercus Weissman &amp; Gray.</title>
        <authorList>
            <person name="Szrajer S."/>
            <person name="Gray D."/>
            <person name="Ylla G."/>
        </authorList>
    </citation>
    <scope>NUCLEOTIDE SEQUENCE [LARGE SCALE GENOMIC DNA]</scope>
    <source>
        <strain evidence="14">DAG 2021-001</strain>
        <tissue evidence="14">Whole body minus gut</tissue>
    </source>
</reference>
<proteinExistence type="inferred from homology"/>
<dbReference type="HAMAP" id="MF_03193">
    <property type="entry name" value="COQ6_monooxygenase"/>
    <property type="match status" value="1"/>
</dbReference>
<evidence type="ECO:0000256" key="3">
    <source>
        <dbReference type="ARBA" id="ARBA00022630"/>
    </source>
</evidence>
<dbReference type="GO" id="GO:0031314">
    <property type="term" value="C:extrinsic component of mitochondrial inner membrane"/>
    <property type="evidence" value="ECO:0007669"/>
    <property type="project" value="UniProtKB-UniRule"/>
</dbReference>
<keyword evidence="3 12" id="KW-0285">Flavoprotein</keyword>
<keyword evidence="5 12" id="KW-0999">Mitochondrion inner membrane</keyword>
<dbReference type="Gene3D" id="3.50.50.60">
    <property type="entry name" value="FAD/NAD(P)-binding domain"/>
    <property type="match status" value="2"/>
</dbReference>
<comment type="pathway">
    <text evidence="12">Cofactor biosynthesis; ubiquinone biosynthesis.</text>
</comment>
<dbReference type="InterPro" id="IPR051205">
    <property type="entry name" value="UbiH/COQ6_monooxygenase"/>
</dbReference>
<comment type="caution">
    <text evidence="14">The sequence shown here is derived from an EMBL/GenBank/DDBJ whole genome shotgun (WGS) entry which is preliminary data.</text>
</comment>
<evidence type="ECO:0000256" key="9">
    <source>
        <dbReference type="ARBA" id="ARBA00023033"/>
    </source>
</evidence>
<dbReference type="InterPro" id="IPR018168">
    <property type="entry name" value="Ubi_Hdrlase_CS"/>
</dbReference>
<keyword evidence="8 12" id="KW-0560">Oxidoreductase</keyword>
<dbReference type="InterPro" id="IPR002938">
    <property type="entry name" value="FAD-bd"/>
</dbReference>
<dbReference type="PRINTS" id="PR00420">
    <property type="entry name" value="RNGMNOXGNASE"/>
</dbReference>
<dbReference type="Proteomes" id="UP001378592">
    <property type="component" value="Unassembled WGS sequence"/>
</dbReference>
<feature type="domain" description="FAD-binding" evidence="13">
    <location>
        <begin position="326"/>
        <end position="395"/>
    </location>
</feature>
<evidence type="ECO:0000256" key="6">
    <source>
        <dbReference type="ARBA" id="ARBA00022827"/>
    </source>
</evidence>
<evidence type="ECO:0000313" key="14">
    <source>
        <dbReference type="EMBL" id="KAK7866923.1"/>
    </source>
</evidence>
<keyword evidence="7" id="KW-0809">Transit peptide</keyword>
<dbReference type="InterPro" id="IPR000689">
    <property type="entry name" value="UbQ_mOase_COQ6"/>
</dbReference>
<evidence type="ECO:0000313" key="15">
    <source>
        <dbReference type="Proteomes" id="UP001378592"/>
    </source>
</evidence>
<evidence type="ECO:0000256" key="11">
    <source>
        <dbReference type="ARBA" id="ARBA00023136"/>
    </source>
</evidence>
<gene>
    <name evidence="12" type="primary">coq6</name>
    <name evidence="14" type="ORF">R5R35_001661</name>
</gene>
<dbReference type="PROSITE" id="PS01304">
    <property type="entry name" value="UBIH"/>
    <property type="match status" value="1"/>
</dbReference>
<sequence>MASLKTISFFKILFRNGRCPFLQIKRDCHSTTVQKKFYDIVIAGGGMVGTTLACKIGMLEKLSDKTVLLLEGSPEKEWIFENRYSNRVSAINPSTKNLMESIGVWKHITERRFKVVKKMQVWDAISDAMITFTSDEKFSDIAYIVENDLILASVTKQLKHLNNVSIQYGAKVKNCVLPQSGSSEQVSVELEDGTELKCSLLVGADGASSLVRKTMGVQYLSWNYHQMGIVATLRLSEPTDNVVAWQRFLPSGPIALLPLNDELSSLVWSTGTEEAKAILKLSDEEFVDTLNEALWKQYPSDNIVNSATKHFNSVLEFLTLTSNAVRQLQPSIVSVESKSRAAFPLGFGHSTKYVAPGVALIGDAAHRVHPLAGQGVNLGFGDVVALTNQLVDAVSEGNCVSNINYLLRYETLRQRHNVPTILVIDGLQKLYGTTITPLVVLRSLGLQLIHSVPPVKRAILNHASV</sequence>
<dbReference type="FunFam" id="3.30.9.10:FF:000111">
    <property type="entry name" value="Ubiquinone biosynthesis monooxygenase COQ6, mitochondrial"/>
    <property type="match status" value="1"/>
</dbReference>
<keyword evidence="10 12" id="KW-0496">Mitochondrion</keyword>
<comment type="subunit">
    <text evidence="12">Component of a multi-subunit COQ enzyme complex.</text>
</comment>
<dbReference type="GO" id="GO:0016712">
    <property type="term" value="F:oxidoreductase activity, acting on paired donors, with incorporation or reduction of molecular oxygen, reduced flavin or flavoprotein as one donor, and incorporation of one atom of oxygen"/>
    <property type="evidence" value="ECO:0007669"/>
    <property type="project" value="UniProtKB-UniRule"/>
</dbReference>
<evidence type="ECO:0000256" key="8">
    <source>
        <dbReference type="ARBA" id="ARBA00023002"/>
    </source>
</evidence>
<evidence type="ECO:0000256" key="5">
    <source>
        <dbReference type="ARBA" id="ARBA00022792"/>
    </source>
</evidence>
<dbReference type="Pfam" id="PF01494">
    <property type="entry name" value="FAD_binding_3"/>
    <property type="match status" value="2"/>
</dbReference>
<dbReference type="InterPro" id="IPR010971">
    <property type="entry name" value="UbiH/COQ6"/>
</dbReference>
<dbReference type="GO" id="GO:0071949">
    <property type="term" value="F:FAD binding"/>
    <property type="evidence" value="ECO:0007669"/>
    <property type="project" value="InterPro"/>
</dbReference>
<dbReference type="EC" id="1.14.15.45" evidence="12"/>
<keyword evidence="15" id="KW-1185">Reference proteome</keyword>
<feature type="domain" description="FAD-binding" evidence="13">
    <location>
        <begin position="39"/>
        <end position="294"/>
    </location>
</feature>
<protein>
    <recommendedName>
        <fullName evidence="12">Ubiquinone biosynthesis monooxygenase COQ6, mitochondrial</fullName>
        <ecNumber evidence="12">1.14.15.45</ecNumber>
    </recommendedName>
    <alternativeName>
        <fullName evidence="12">2-methoxy-6-polyprenolphenol 4-hydroxylase</fullName>
        <ecNumber evidence="12">1.14.15.46</ecNumber>
    </alternativeName>
</protein>
<keyword evidence="11 12" id="KW-0472">Membrane</keyword>
<dbReference type="PANTHER" id="PTHR43876:SF7">
    <property type="entry name" value="UBIQUINONE BIOSYNTHESIS MONOOXYGENASE COQ6, MITOCHONDRIAL"/>
    <property type="match status" value="1"/>
</dbReference>
<comment type="subcellular location">
    <subcellularLocation>
        <location evidence="12">Mitochondrion inner membrane</location>
        <topology evidence="12">Peripheral membrane protein</topology>
        <orientation evidence="12">Matrix side</orientation>
    </subcellularLocation>
</comment>
<dbReference type="EC" id="1.14.15.46" evidence="12"/>
<dbReference type="InterPro" id="IPR036188">
    <property type="entry name" value="FAD/NAD-bd_sf"/>
</dbReference>
<dbReference type="AlphaFoldDB" id="A0AAN9Z3L9"/>
<evidence type="ECO:0000256" key="7">
    <source>
        <dbReference type="ARBA" id="ARBA00022946"/>
    </source>
</evidence>
<evidence type="ECO:0000256" key="4">
    <source>
        <dbReference type="ARBA" id="ARBA00022688"/>
    </source>
</evidence>